<proteinExistence type="predicted"/>
<dbReference type="GO" id="GO:0034198">
    <property type="term" value="P:cellular response to amino acid starvation"/>
    <property type="evidence" value="ECO:0007669"/>
    <property type="project" value="TreeGrafter"/>
</dbReference>
<dbReference type="PANTHER" id="PTHR23346:SF7">
    <property type="entry name" value="STALLED RIBOSOME SENSOR GCN1"/>
    <property type="match status" value="1"/>
</dbReference>
<accession>A0A6M2E884</accession>
<dbReference type="EMBL" id="GILB01000919">
    <property type="protein sequence ID" value="NUU81252.1"/>
    <property type="molecule type" value="Transcribed_RNA"/>
</dbReference>
<dbReference type="GO" id="GO:0006417">
    <property type="term" value="P:regulation of translation"/>
    <property type="evidence" value="ECO:0007669"/>
    <property type="project" value="TreeGrafter"/>
</dbReference>
<dbReference type="Gene3D" id="1.25.10.10">
    <property type="entry name" value="Leucine-rich Repeat Variant"/>
    <property type="match status" value="1"/>
</dbReference>
<dbReference type="InterPro" id="IPR011030">
    <property type="entry name" value="Lipovitellin_superhlx_dom"/>
</dbReference>
<evidence type="ECO:0000313" key="2">
    <source>
        <dbReference type="EMBL" id="NUU81252.1"/>
    </source>
</evidence>
<dbReference type="InterPro" id="IPR011989">
    <property type="entry name" value="ARM-like"/>
</dbReference>
<sequence length="135" mass="14779">MMKAALHLWKTIVANTPKTFKEIMPVLMNTLISSLASTSSERQHVAARALGELVRKLGERVLPLIIPILSQGLKDPNAGRRQVKLLPVAAVVCPLSLLKLPSPSILYNKPNPTGKYKASCASNLQRDLDHQVSIH</sequence>
<dbReference type="GO" id="GO:0019887">
    <property type="term" value="F:protein kinase regulator activity"/>
    <property type="evidence" value="ECO:0007669"/>
    <property type="project" value="TreeGrafter"/>
</dbReference>
<name>A0A6M2E884_9ROSI</name>
<keyword evidence="1" id="KW-0677">Repeat</keyword>
<dbReference type="AlphaFoldDB" id="A0A6M2E884"/>
<dbReference type="SUPFAM" id="SSF48431">
    <property type="entry name" value="Lipovitellin-phosvitin complex, superhelical domain"/>
    <property type="match status" value="1"/>
</dbReference>
<reference evidence="2" key="1">
    <citation type="submission" date="2020-03" db="EMBL/GenBank/DDBJ databases">
        <authorList>
            <person name="Zhang R."/>
        </authorList>
    </citation>
    <scope>NUCLEOTIDE SEQUENCE</scope>
</reference>
<evidence type="ECO:0008006" key="3">
    <source>
        <dbReference type="Google" id="ProtNLM"/>
    </source>
</evidence>
<organism evidence="2">
    <name type="scientific">Populus davidiana</name>
    <dbReference type="NCBI Taxonomy" id="266767"/>
    <lineage>
        <taxon>Eukaryota</taxon>
        <taxon>Viridiplantae</taxon>
        <taxon>Streptophyta</taxon>
        <taxon>Embryophyta</taxon>
        <taxon>Tracheophyta</taxon>
        <taxon>Spermatophyta</taxon>
        <taxon>Magnoliopsida</taxon>
        <taxon>eudicotyledons</taxon>
        <taxon>Gunneridae</taxon>
        <taxon>Pentapetalae</taxon>
        <taxon>rosids</taxon>
        <taxon>fabids</taxon>
        <taxon>Malpighiales</taxon>
        <taxon>Salicaceae</taxon>
        <taxon>Saliceae</taxon>
        <taxon>Populus</taxon>
    </lineage>
</organism>
<dbReference type="PANTHER" id="PTHR23346">
    <property type="entry name" value="TRANSLATIONAL ACTIVATOR GCN1-RELATED"/>
    <property type="match status" value="1"/>
</dbReference>
<protein>
    <recommendedName>
        <fullName evidence="3">TOG domain-containing protein</fullName>
    </recommendedName>
</protein>
<dbReference type="GO" id="GO:0005829">
    <property type="term" value="C:cytosol"/>
    <property type="evidence" value="ECO:0007669"/>
    <property type="project" value="TreeGrafter"/>
</dbReference>
<evidence type="ECO:0000256" key="1">
    <source>
        <dbReference type="ARBA" id="ARBA00022737"/>
    </source>
</evidence>